<dbReference type="InterPro" id="IPR016099">
    <property type="entry name" value="Prismane-like_a/b-sand"/>
</dbReference>
<keyword evidence="2" id="KW-0408">Iron</keyword>
<name>A0A0F8YYM3_9ZZZZ</name>
<dbReference type="Gene3D" id="3.40.50.2030">
    <property type="match status" value="1"/>
</dbReference>
<dbReference type="InterPro" id="IPR004137">
    <property type="entry name" value="HCP/CODH"/>
</dbReference>
<keyword evidence="3" id="KW-0411">Iron-sulfur</keyword>
<dbReference type="GO" id="GO:0046872">
    <property type="term" value="F:metal ion binding"/>
    <property type="evidence" value="ECO:0007669"/>
    <property type="project" value="UniProtKB-KW"/>
</dbReference>
<organism evidence="4">
    <name type="scientific">marine sediment metagenome</name>
    <dbReference type="NCBI Taxonomy" id="412755"/>
    <lineage>
        <taxon>unclassified sequences</taxon>
        <taxon>metagenomes</taxon>
        <taxon>ecological metagenomes</taxon>
    </lineage>
</organism>
<evidence type="ECO:0000256" key="1">
    <source>
        <dbReference type="ARBA" id="ARBA00022723"/>
    </source>
</evidence>
<dbReference type="PANTHER" id="PTHR30109">
    <property type="entry name" value="HYDROXYLAMINE REDUCTASE"/>
    <property type="match status" value="1"/>
</dbReference>
<protein>
    <recommendedName>
        <fullName evidence="5">Hydroxylamine reductase</fullName>
    </recommendedName>
</protein>
<keyword evidence="1" id="KW-0479">Metal-binding</keyword>
<accession>A0A0F8YYM3</accession>
<dbReference type="GO" id="GO:0004601">
    <property type="term" value="F:peroxidase activity"/>
    <property type="evidence" value="ECO:0007669"/>
    <property type="project" value="TreeGrafter"/>
</dbReference>
<dbReference type="SUPFAM" id="SSF56821">
    <property type="entry name" value="Prismane protein-like"/>
    <property type="match status" value="1"/>
</dbReference>
<gene>
    <name evidence="4" type="ORF">LCGC14_2762110</name>
</gene>
<evidence type="ECO:0000313" key="4">
    <source>
        <dbReference type="EMBL" id="KKK86552.1"/>
    </source>
</evidence>
<dbReference type="EMBL" id="LAZR01050793">
    <property type="protein sequence ID" value="KKK86552.1"/>
    <property type="molecule type" value="Genomic_DNA"/>
</dbReference>
<feature type="non-terminal residue" evidence="4">
    <location>
        <position position="1"/>
    </location>
</feature>
<comment type="caution">
    <text evidence="4">The sequence shown here is derived from an EMBL/GenBank/DDBJ whole genome shotgun (WGS) entry which is preliminary data.</text>
</comment>
<dbReference type="Pfam" id="PF03063">
    <property type="entry name" value="Prismane"/>
    <property type="match status" value="1"/>
</dbReference>
<sequence length="178" mass="19645">GVKHLQNRDFSEVIAKALSQPPLEENLDGTLSTGFHYKAVLGLADKIVAAVKAGKIKHFFFIGGCDGAKPGRNYFTELAEKVPDDCIILTAACGKDRINARDYGDIDGSNRFVHKDDIIDLGDEPDHIELCRREQQYLLKAIQEDLDLIPHMNSALNSLRIVLAADESVKSGKTVELR</sequence>
<dbReference type="GO" id="GO:0050418">
    <property type="term" value="F:hydroxylamine reductase activity"/>
    <property type="evidence" value="ECO:0007669"/>
    <property type="project" value="TreeGrafter"/>
</dbReference>
<dbReference type="PANTHER" id="PTHR30109:SF0">
    <property type="entry name" value="HYDROXYLAMINE REDUCTASE"/>
    <property type="match status" value="1"/>
</dbReference>
<proteinExistence type="predicted"/>
<dbReference type="AlphaFoldDB" id="A0A0F8YYM3"/>
<dbReference type="GO" id="GO:0042542">
    <property type="term" value="P:response to hydrogen peroxide"/>
    <property type="evidence" value="ECO:0007669"/>
    <property type="project" value="TreeGrafter"/>
</dbReference>
<dbReference type="InterPro" id="IPR011254">
    <property type="entry name" value="Prismane-like_sf"/>
</dbReference>
<evidence type="ECO:0000256" key="3">
    <source>
        <dbReference type="ARBA" id="ARBA00023014"/>
    </source>
</evidence>
<evidence type="ECO:0000256" key="2">
    <source>
        <dbReference type="ARBA" id="ARBA00023004"/>
    </source>
</evidence>
<reference evidence="4" key="1">
    <citation type="journal article" date="2015" name="Nature">
        <title>Complex archaea that bridge the gap between prokaryotes and eukaryotes.</title>
        <authorList>
            <person name="Spang A."/>
            <person name="Saw J.H."/>
            <person name="Jorgensen S.L."/>
            <person name="Zaremba-Niedzwiedzka K."/>
            <person name="Martijn J."/>
            <person name="Lind A.E."/>
            <person name="van Eijk R."/>
            <person name="Schleper C."/>
            <person name="Guy L."/>
            <person name="Ettema T.J."/>
        </authorList>
    </citation>
    <scope>NUCLEOTIDE SEQUENCE</scope>
</reference>
<dbReference type="GO" id="GO:0051536">
    <property type="term" value="F:iron-sulfur cluster binding"/>
    <property type="evidence" value="ECO:0007669"/>
    <property type="project" value="UniProtKB-KW"/>
</dbReference>
<evidence type="ECO:0008006" key="5">
    <source>
        <dbReference type="Google" id="ProtNLM"/>
    </source>
</evidence>